<protein>
    <submittedName>
        <fullName evidence="1">Class II aldolase/adducin family protein</fullName>
    </submittedName>
</protein>
<evidence type="ECO:0000313" key="1">
    <source>
        <dbReference type="EMBL" id="MBK1870839.1"/>
    </source>
</evidence>
<reference evidence="1" key="1">
    <citation type="submission" date="2021-01" db="EMBL/GenBank/DDBJ databases">
        <authorList>
            <person name="Sun Q."/>
        </authorList>
    </citation>
    <scope>NUCLEOTIDE SEQUENCE</scope>
    <source>
        <strain evidence="1">YIM B02566</strain>
    </source>
</reference>
<accession>A0ACC5RDR0</accession>
<dbReference type="Proteomes" id="UP000616151">
    <property type="component" value="Unassembled WGS sequence"/>
</dbReference>
<gene>
    <name evidence="1" type="ORF">JHL16_31020</name>
</gene>
<comment type="caution">
    <text evidence="1">The sequence shown here is derived from an EMBL/GenBank/DDBJ whole genome shotgun (WGS) entry which is preliminary data.</text>
</comment>
<keyword evidence="2" id="KW-1185">Reference proteome</keyword>
<sequence>MLATREQTTPTACSKEEWEARVHLAALYRITAKYGMTDLANGAIGARVAGEPDHYLTHPYGLFWEEMKASDLVKIDKNGKPVDVGAPWLNDGAVNLCKWIFGHRPDINFFIHGHDEEVMAVGSIEDGLLPLNQPAIYLGNILDYIEYTFEEDEDYARHFVQKLADRQILITRNHGYYVMGDTAAAAFFRAYFLRQTCSAQIKTMSMGRKLHMIDPQRVARYQDEMKTSPDYNYNGETEWPGLIRMLERTQPDYRN</sequence>
<name>A0ACC5RDR0_9HYPH</name>
<evidence type="ECO:0000313" key="2">
    <source>
        <dbReference type="Proteomes" id="UP000616151"/>
    </source>
</evidence>
<dbReference type="EMBL" id="JAENHL010000008">
    <property type="protein sequence ID" value="MBK1870839.1"/>
    <property type="molecule type" value="Genomic_DNA"/>
</dbReference>
<proteinExistence type="predicted"/>
<organism evidence="1 2">
    <name type="scientific">Taklimakanibacter albus</name>
    <dbReference type="NCBI Taxonomy" id="2800327"/>
    <lineage>
        <taxon>Bacteria</taxon>
        <taxon>Pseudomonadati</taxon>
        <taxon>Pseudomonadota</taxon>
        <taxon>Alphaproteobacteria</taxon>
        <taxon>Hyphomicrobiales</taxon>
        <taxon>Aestuariivirgaceae</taxon>
        <taxon>Taklimakanibacter</taxon>
    </lineage>
</organism>